<keyword evidence="3" id="KW-1185">Reference proteome</keyword>
<sequence length="119" mass="13232">MSLVTSGLNITHRCLLLFLTAVSTCDVSSHFRLEHHPPLCDVSSHFRFEHHPPLSSAVSNGSHAMSLVTSGLNITHRCLLLFLTAVSTCDVSSHFRLTEPNNKGNVRPQLRGRWISDCR</sequence>
<feature type="signal peptide" evidence="1">
    <location>
        <begin position="1"/>
        <end position="25"/>
    </location>
</feature>
<dbReference type="EMBL" id="JAWDGP010004208">
    <property type="protein sequence ID" value="KAK3766628.1"/>
    <property type="molecule type" value="Genomic_DNA"/>
</dbReference>
<evidence type="ECO:0000313" key="3">
    <source>
        <dbReference type="Proteomes" id="UP001283361"/>
    </source>
</evidence>
<dbReference type="AlphaFoldDB" id="A0AAE0ZBX7"/>
<evidence type="ECO:0000313" key="2">
    <source>
        <dbReference type="EMBL" id="KAK3766628.1"/>
    </source>
</evidence>
<evidence type="ECO:0008006" key="4">
    <source>
        <dbReference type="Google" id="ProtNLM"/>
    </source>
</evidence>
<protein>
    <recommendedName>
        <fullName evidence="4">Secreted protein</fullName>
    </recommendedName>
</protein>
<proteinExistence type="predicted"/>
<dbReference type="Proteomes" id="UP001283361">
    <property type="component" value="Unassembled WGS sequence"/>
</dbReference>
<feature type="chain" id="PRO_5042011190" description="Secreted protein" evidence="1">
    <location>
        <begin position="26"/>
        <end position="119"/>
    </location>
</feature>
<keyword evidence="1" id="KW-0732">Signal</keyword>
<name>A0AAE0ZBX7_9GAST</name>
<accession>A0AAE0ZBX7</accession>
<organism evidence="2 3">
    <name type="scientific">Elysia crispata</name>
    <name type="common">lettuce slug</name>
    <dbReference type="NCBI Taxonomy" id="231223"/>
    <lineage>
        <taxon>Eukaryota</taxon>
        <taxon>Metazoa</taxon>
        <taxon>Spiralia</taxon>
        <taxon>Lophotrochozoa</taxon>
        <taxon>Mollusca</taxon>
        <taxon>Gastropoda</taxon>
        <taxon>Heterobranchia</taxon>
        <taxon>Euthyneura</taxon>
        <taxon>Panpulmonata</taxon>
        <taxon>Sacoglossa</taxon>
        <taxon>Placobranchoidea</taxon>
        <taxon>Plakobranchidae</taxon>
        <taxon>Elysia</taxon>
    </lineage>
</organism>
<comment type="caution">
    <text evidence="2">The sequence shown here is derived from an EMBL/GenBank/DDBJ whole genome shotgun (WGS) entry which is preliminary data.</text>
</comment>
<reference evidence="2" key="1">
    <citation type="journal article" date="2023" name="G3 (Bethesda)">
        <title>A reference genome for the long-term kleptoplast-retaining sea slug Elysia crispata morphotype clarki.</title>
        <authorList>
            <person name="Eastman K.E."/>
            <person name="Pendleton A.L."/>
            <person name="Shaikh M.A."/>
            <person name="Suttiyut T."/>
            <person name="Ogas R."/>
            <person name="Tomko P."/>
            <person name="Gavelis G."/>
            <person name="Widhalm J.R."/>
            <person name="Wisecaver J.H."/>
        </authorList>
    </citation>
    <scope>NUCLEOTIDE SEQUENCE</scope>
    <source>
        <strain evidence="2">ECLA1</strain>
    </source>
</reference>
<evidence type="ECO:0000256" key="1">
    <source>
        <dbReference type="SAM" id="SignalP"/>
    </source>
</evidence>
<gene>
    <name evidence="2" type="ORF">RRG08_042407</name>
</gene>